<keyword evidence="2 7" id="KW-0479">Metal-binding</keyword>
<dbReference type="AlphaFoldDB" id="A0A9D9HUA5"/>
<feature type="binding site" evidence="7">
    <location>
        <position position="249"/>
    </location>
    <ligand>
        <name>4-imidazolone-5-propanoate</name>
        <dbReference type="ChEBI" id="CHEBI:77893"/>
    </ligand>
</feature>
<dbReference type="FunFam" id="3.20.20.140:FF:000007">
    <property type="entry name" value="Imidazolonepropionase"/>
    <property type="match status" value="1"/>
</dbReference>
<comment type="similarity">
    <text evidence="7">Belongs to the metallo-dependent hydrolases superfamily. HutI family.</text>
</comment>
<feature type="binding site" evidence="7">
    <location>
        <position position="78"/>
    </location>
    <ligand>
        <name>Zn(2+)</name>
        <dbReference type="ChEBI" id="CHEBI:29105"/>
    </ligand>
</feature>
<dbReference type="EC" id="3.5.2.7" evidence="1 7"/>
<feature type="binding site" evidence="7">
    <location>
        <position position="85"/>
    </location>
    <ligand>
        <name>4-imidazolone-5-propanoate</name>
        <dbReference type="ChEBI" id="CHEBI:77893"/>
    </ligand>
</feature>
<evidence type="ECO:0000259" key="8">
    <source>
        <dbReference type="Pfam" id="PF01979"/>
    </source>
</evidence>
<gene>
    <name evidence="7" type="primary">hutI</name>
    <name evidence="9" type="ORF">IAA73_08350</name>
</gene>
<dbReference type="Gene3D" id="3.20.20.140">
    <property type="entry name" value="Metal-dependent hydrolases"/>
    <property type="match status" value="1"/>
</dbReference>
<dbReference type="InterPro" id="IPR005920">
    <property type="entry name" value="HutI"/>
</dbReference>
<comment type="catalytic activity">
    <reaction evidence="7">
        <text>4-imidazolone-5-propanoate + H2O = N-formimidoyl-L-glutamate</text>
        <dbReference type="Rhea" id="RHEA:23660"/>
        <dbReference type="ChEBI" id="CHEBI:15377"/>
        <dbReference type="ChEBI" id="CHEBI:58928"/>
        <dbReference type="ChEBI" id="CHEBI:77893"/>
        <dbReference type="EC" id="3.5.2.7"/>
    </reaction>
</comment>
<feature type="binding site" evidence="7">
    <location>
        <position position="325"/>
    </location>
    <ligand>
        <name>4-imidazolone-5-propanoate</name>
        <dbReference type="ChEBI" id="CHEBI:77893"/>
    </ligand>
</feature>
<feature type="binding site" evidence="7">
    <location>
        <position position="181"/>
    </location>
    <ligand>
        <name>4-imidazolone-5-propanoate</name>
        <dbReference type="ChEBI" id="CHEBI:77893"/>
    </ligand>
</feature>
<dbReference type="PANTHER" id="PTHR42752:SF1">
    <property type="entry name" value="IMIDAZOLONEPROPIONASE-RELATED"/>
    <property type="match status" value="1"/>
</dbReference>
<evidence type="ECO:0000256" key="4">
    <source>
        <dbReference type="ARBA" id="ARBA00022808"/>
    </source>
</evidence>
<dbReference type="GO" id="GO:0050480">
    <property type="term" value="F:imidazolonepropionase activity"/>
    <property type="evidence" value="ECO:0007669"/>
    <property type="project" value="UniProtKB-UniRule"/>
</dbReference>
<feature type="binding site" evidence="7">
    <location>
        <position position="320"/>
    </location>
    <ligand>
        <name>Fe(3+)</name>
        <dbReference type="ChEBI" id="CHEBI:29034"/>
    </ligand>
</feature>
<dbReference type="InterPro" id="IPR006680">
    <property type="entry name" value="Amidohydro-rel"/>
</dbReference>
<evidence type="ECO:0000256" key="7">
    <source>
        <dbReference type="HAMAP-Rule" id="MF_00372"/>
    </source>
</evidence>
<comment type="function">
    <text evidence="7">Catalyzes the hydrolytic cleavage of the carbon-nitrogen bond in imidazolone-5-propanoate to yield N-formimidoyl-L-glutamate. It is the third step in the universal histidine degradation pathway.</text>
</comment>
<keyword evidence="3 7" id="KW-0378">Hydrolase</keyword>
<keyword evidence="7" id="KW-0963">Cytoplasm</keyword>
<feature type="binding site" evidence="7">
    <location>
        <position position="322"/>
    </location>
    <ligand>
        <name>N-formimidoyl-L-glutamate</name>
        <dbReference type="ChEBI" id="CHEBI:58928"/>
    </ligand>
</feature>
<accession>A0A9D9HUA5</accession>
<dbReference type="SUPFAM" id="SSF51556">
    <property type="entry name" value="Metallo-dependent hydrolases"/>
    <property type="match status" value="1"/>
</dbReference>
<dbReference type="Pfam" id="PF01979">
    <property type="entry name" value="Amidohydro_1"/>
    <property type="match status" value="1"/>
</dbReference>
<dbReference type="InterPro" id="IPR011059">
    <property type="entry name" value="Metal-dep_hydrolase_composite"/>
</dbReference>
<reference evidence="9" key="1">
    <citation type="submission" date="2020-10" db="EMBL/GenBank/DDBJ databases">
        <authorList>
            <person name="Gilroy R."/>
        </authorList>
    </citation>
    <scope>NUCLEOTIDE SEQUENCE</scope>
    <source>
        <strain evidence="9">G3-3990</strain>
    </source>
</reference>
<dbReference type="GO" id="GO:0019556">
    <property type="term" value="P:L-histidine catabolic process to glutamate and formamide"/>
    <property type="evidence" value="ECO:0007669"/>
    <property type="project" value="UniProtKB-UniRule"/>
</dbReference>
<dbReference type="Proteomes" id="UP000823641">
    <property type="component" value="Unassembled WGS sequence"/>
</dbReference>
<dbReference type="InterPro" id="IPR032466">
    <property type="entry name" value="Metal_Hydrolase"/>
</dbReference>
<proteinExistence type="inferred from homology"/>
<comment type="pathway">
    <text evidence="7">Amino-acid degradation; L-histidine degradation into L-glutamate; N-formimidoyl-L-glutamate from L-histidine: step 3/3.</text>
</comment>
<dbReference type="HAMAP" id="MF_00372">
    <property type="entry name" value="HutI"/>
    <property type="match status" value="1"/>
</dbReference>
<organism evidence="9 10">
    <name type="scientific">Candidatus Gallipaludibacter merdavium</name>
    <dbReference type="NCBI Taxonomy" id="2840839"/>
    <lineage>
        <taxon>Bacteria</taxon>
        <taxon>Pseudomonadati</taxon>
        <taxon>Bacteroidota</taxon>
        <taxon>Bacteroidia</taxon>
        <taxon>Bacteroidales</taxon>
        <taxon>Candidatus Gallipaludibacter</taxon>
    </lineage>
</organism>
<feature type="binding site" evidence="7">
    <location>
        <position position="246"/>
    </location>
    <ligand>
        <name>Zn(2+)</name>
        <dbReference type="ChEBI" id="CHEBI:29105"/>
    </ligand>
</feature>
<comment type="caution">
    <text evidence="9">The sequence shown here is derived from an EMBL/GenBank/DDBJ whole genome shotgun (WGS) entry which is preliminary data.</text>
</comment>
<dbReference type="GO" id="GO:0008270">
    <property type="term" value="F:zinc ion binding"/>
    <property type="evidence" value="ECO:0007669"/>
    <property type="project" value="UniProtKB-UniRule"/>
</dbReference>
<comment type="cofactor">
    <cofactor evidence="7">
        <name>Zn(2+)</name>
        <dbReference type="ChEBI" id="CHEBI:29105"/>
    </cofactor>
    <cofactor evidence="7">
        <name>Fe(3+)</name>
        <dbReference type="ChEBI" id="CHEBI:29034"/>
    </cofactor>
    <text evidence="7">Binds 1 zinc or iron ion per subunit.</text>
</comment>
<sequence>MEQTLITNIGMLIGITDKPRLCGAEMGDLHPIENAYLLIGNGKIAAFGKMADAPQNIDHVVDAKGGVVMPSFCDSHTHIVYAGSREQEFIDKMKGLSYEEIAKRGGGILNSAQRLRNTPEEELYRQSAARLEEVMLKGTGTIEIKSGYGLNVDSELKMLRVIRRMKEEYPVIIKSTLLGAHGVPAEYKGRQDEYVDLVCKEMIPLAAKENLADFIDVFCDKGFFTVEDTDKILNAAAKYGMRPKIHANELDNSGGVQIGIQHHALSVDHLERAGLEEIAALKASETMPTALPGASFFLNMPYALTRQMVDEGLSVALASDYNPGSSPSGDMRFVVSLACINMHLLPEEAINAATINGAYAMDAHRESGSITVGKWANLILTKPVSSIAFIPYAHQTPYIEQVFVKGKAI</sequence>
<dbReference type="GO" id="GO:0005506">
    <property type="term" value="F:iron ion binding"/>
    <property type="evidence" value="ECO:0007669"/>
    <property type="project" value="UniProtKB-UniRule"/>
</dbReference>
<feature type="binding site" evidence="7">
    <location>
        <position position="320"/>
    </location>
    <ligand>
        <name>Zn(2+)</name>
        <dbReference type="ChEBI" id="CHEBI:29105"/>
    </ligand>
</feature>
<protein>
    <recommendedName>
        <fullName evidence="1 7">Imidazolonepropionase</fullName>
        <ecNumber evidence="1 7">3.5.2.7</ecNumber>
    </recommendedName>
    <alternativeName>
        <fullName evidence="7">Imidazolone-5-propionate hydrolase</fullName>
    </alternativeName>
</protein>
<dbReference type="PANTHER" id="PTHR42752">
    <property type="entry name" value="IMIDAZOLONEPROPIONASE"/>
    <property type="match status" value="1"/>
</dbReference>
<dbReference type="Gene3D" id="2.30.40.10">
    <property type="entry name" value="Urease, subunit C, domain 1"/>
    <property type="match status" value="1"/>
</dbReference>
<feature type="binding site" evidence="7">
    <location>
        <position position="246"/>
    </location>
    <ligand>
        <name>Fe(3+)</name>
        <dbReference type="ChEBI" id="CHEBI:29034"/>
    </ligand>
</feature>
<evidence type="ECO:0000313" key="10">
    <source>
        <dbReference type="Proteomes" id="UP000823641"/>
    </source>
</evidence>
<comment type="subcellular location">
    <subcellularLocation>
        <location evidence="7">Cytoplasm</location>
    </subcellularLocation>
</comment>
<keyword evidence="4 7" id="KW-0369">Histidine metabolism</keyword>
<dbReference type="NCBIfam" id="TIGR01224">
    <property type="entry name" value="hutI"/>
    <property type="match status" value="1"/>
</dbReference>
<evidence type="ECO:0000313" key="9">
    <source>
        <dbReference type="EMBL" id="MBO8460326.1"/>
    </source>
</evidence>
<feature type="domain" description="Amidohydrolase-related" evidence="8">
    <location>
        <begin position="67"/>
        <end position="408"/>
    </location>
</feature>
<feature type="binding site" evidence="7">
    <location>
        <position position="324"/>
    </location>
    <ligand>
        <name>N-formimidoyl-L-glutamate</name>
        <dbReference type="ChEBI" id="CHEBI:58928"/>
    </ligand>
</feature>
<feature type="binding site" evidence="7">
    <location>
        <position position="78"/>
    </location>
    <ligand>
        <name>Fe(3+)</name>
        <dbReference type="ChEBI" id="CHEBI:29034"/>
    </ligand>
</feature>
<dbReference type="GO" id="GO:0005737">
    <property type="term" value="C:cytoplasm"/>
    <property type="evidence" value="ECO:0007669"/>
    <property type="project" value="UniProtKB-SubCell"/>
</dbReference>
<dbReference type="EMBL" id="JADIMG010000079">
    <property type="protein sequence ID" value="MBO8460326.1"/>
    <property type="molecule type" value="Genomic_DNA"/>
</dbReference>
<evidence type="ECO:0000256" key="2">
    <source>
        <dbReference type="ARBA" id="ARBA00022723"/>
    </source>
</evidence>
<feature type="binding site" evidence="7">
    <location>
        <position position="76"/>
    </location>
    <ligand>
        <name>Fe(3+)</name>
        <dbReference type="ChEBI" id="CHEBI:29034"/>
    </ligand>
</feature>
<dbReference type="SUPFAM" id="SSF51338">
    <property type="entry name" value="Composite domain of metallo-dependent hydrolases"/>
    <property type="match status" value="1"/>
</dbReference>
<feature type="binding site" evidence="7">
    <location>
        <position position="76"/>
    </location>
    <ligand>
        <name>Zn(2+)</name>
        <dbReference type="ChEBI" id="CHEBI:29105"/>
    </ligand>
</feature>
<reference evidence="9" key="2">
    <citation type="journal article" date="2021" name="PeerJ">
        <title>Extensive microbial diversity within the chicken gut microbiome revealed by metagenomics and culture.</title>
        <authorList>
            <person name="Gilroy R."/>
            <person name="Ravi A."/>
            <person name="Getino M."/>
            <person name="Pursley I."/>
            <person name="Horton D.L."/>
            <person name="Alikhan N.F."/>
            <person name="Baker D."/>
            <person name="Gharbi K."/>
            <person name="Hall N."/>
            <person name="Watson M."/>
            <person name="Adriaenssens E.M."/>
            <person name="Foster-Nyarko E."/>
            <person name="Jarju S."/>
            <person name="Secka A."/>
            <person name="Antonio M."/>
            <person name="Oren A."/>
            <person name="Chaudhuri R.R."/>
            <person name="La Ragione R."/>
            <person name="Hildebrand F."/>
            <person name="Pallen M.J."/>
        </authorList>
    </citation>
    <scope>NUCLEOTIDE SEQUENCE</scope>
    <source>
        <strain evidence="9">G3-3990</strain>
    </source>
</reference>
<keyword evidence="5 7" id="KW-0862">Zinc</keyword>
<evidence type="ECO:0000256" key="1">
    <source>
        <dbReference type="ARBA" id="ARBA00012864"/>
    </source>
</evidence>
<feature type="binding site" evidence="7">
    <location>
        <position position="148"/>
    </location>
    <ligand>
        <name>4-imidazolone-5-propanoate</name>
        <dbReference type="ChEBI" id="CHEBI:77893"/>
    </ligand>
</feature>
<keyword evidence="6 7" id="KW-0408">Iron</keyword>
<evidence type="ECO:0000256" key="6">
    <source>
        <dbReference type="ARBA" id="ARBA00023004"/>
    </source>
</evidence>
<evidence type="ECO:0000256" key="3">
    <source>
        <dbReference type="ARBA" id="ARBA00022801"/>
    </source>
</evidence>
<name>A0A9D9HUA5_9BACT</name>
<evidence type="ECO:0000256" key="5">
    <source>
        <dbReference type="ARBA" id="ARBA00022833"/>
    </source>
</evidence>
<feature type="binding site" evidence="7">
    <location>
        <position position="148"/>
    </location>
    <ligand>
        <name>N-formimidoyl-L-glutamate</name>
        <dbReference type="ChEBI" id="CHEBI:58928"/>
    </ligand>
</feature>